<reference evidence="2" key="1">
    <citation type="journal article" date="2018" name="Genome Biol.">
        <title>SKESA: strategic k-mer extension for scrupulous assemblies.</title>
        <authorList>
            <person name="Souvorov A."/>
            <person name="Agarwala R."/>
            <person name="Lipman D.J."/>
        </authorList>
    </citation>
    <scope>NUCLEOTIDE SEQUENCE</scope>
    <source>
        <strain evidence="2">SL1344</strain>
    </source>
</reference>
<keyword evidence="1" id="KW-0732">Signal</keyword>
<evidence type="ECO:0000313" key="2">
    <source>
        <dbReference type="EMBL" id="HAD6715574.1"/>
    </source>
</evidence>
<dbReference type="EMBL" id="DAAPLT010000004">
    <property type="protein sequence ID" value="HAD6715574.1"/>
    <property type="molecule type" value="Genomic_DNA"/>
</dbReference>
<evidence type="ECO:0000256" key="1">
    <source>
        <dbReference type="SAM" id="SignalP"/>
    </source>
</evidence>
<feature type="chain" id="PRO_5028424288" description="Spore coat protein U domain-containing protein" evidence="1">
    <location>
        <begin position="27"/>
        <end position="165"/>
    </location>
</feature>
<feature type="signal peptide" evidence="1">
    <location>
        <begin position="1"/>
        <end position="26"/>
    </location>
</feature>
<dbReference type="GO" id="GO:0007155">
    <property type="term" value="P:cell adhesion"/>
    <property type="evidence" value="ECO:0007669"/>
    <property type="project" value="InterPro"/>
</dbReference>
<dbReference type="AlphaFoldDB" id="A0A718RHR2"/>
<proteinExistence type="predicted"/>
<accession>A0A718RHR2</accession>
<gene>
    <name evidence="2" type="ORF">G1X19_07895</name>
</gene>
<sequence length="165" mass="17683">MKKLIKISKKVSFAVAMAAFSHMANAATASTDTMITATVKSPTKLSVDYAPKAPLIANKSNDGKVFAIVNVSGYAHDTTGSSLRFSDKGGVSGRLTFTNSSDPTKSFLAKMLYNGYENQPWINNGPGGIMGPLPERVFFYIKVHDQTVITPGVYSDAINVTVLNQ</sequence>
<dbReference type="Gene3D" id="2.60.40.1090">
    <property type="entry name" value="Fimbrial-type adhesion domain"/>
    <property type="match status" value="1"/>
</dbReference>
<comment type="caution">
    <text evidence="2">The sequence shown here is derived from an EMBL/GenBank/DDBJ whole genome shotgun (WGS) entry which is preliminary data.</text>
</comment>
<name>A0A718RHR2_SALTS</name>
<dbReference type="InterPro" id="IPR036937">
    <property type="entry name" value="Adhesion_dom_fimbrial_sf"/>
</dbReference>
<dbReference type="GO" id="GO:0009289">
    <property type="term" value="C:pilus"/>
    <property type="evidence" value="ECO:0007669"/>
    <property type="project" value="InterPro"/>
</dbReference>
<organism evidence="2">
    <name type="scientific">Salmonella typhimurium (strain SL1344)</name>
    <dbReference type="NCBI Taxonomy" id="216597"/>
    <lineage>
        <taxon>Bacteria</taxon>
        <taxon>Pseudomonadati</taxon>
        <taxon>Pseudomonadota</taxon>
        <taxon>Gammaproteobacteria</taxon>
        <taxon>Enterobacterales</taxon>
        <taxon>Enterobacteriaceae</taxon>
        <taxon>Salmonella</taxon>
    </lineage>
</organism>
<reference evidence="2" key="2">
    <citation type="submission" date="2019-01" db="EMBL/GenBank/DDBJ databases">
        <authorList>
            <consortium name="NCBI Pathogen Detection Project"/>
        </authorList>
    </citation>
    <scope>NUCLEOTIDE SEQUENCE</scope>
    <source>
        <strain evidence="2">SL1344</strain>
    </source>
</reference>
<protein>
    <recommendedName>
        <fullName evidence="3">Spore coat protein U domain-containing protein</fullName>
    </recommendedName>
</protein>
<evidence type="ECO:0008006" key="3">
    <source>
        <dbReference type="Google" id="ProtNLM"/>
    </source>
</evidence>